<evidence type="ECO:0000313" key="7">
    <source>
        <dbReference type="EMBL" id="KAF5369074.1"/>
    </source>
</evidence>
<feature type="compositionally biased region" description="Low complexity" evidence="5">
    <location>
        <begin position="286"/>
        <end position="296"/>
    </location>
</feature>
<feature type="region of interest" description="Disordered" evidence="5">
    <location>
        <begin position="526"/>
        <end position="603"/>
    </location>
</feature>
<dbReference type="OrthoDB" id="2499604at2759"/>
<organism evidence="7 8">
    <name type="scientific">Tetrapyrgos nigripes</name>
    <dbReference type="NCBI Taxonomy" id="182062"/>
    <lineage>
        <taxon>Eukaryota</taxon>
        <taxon>Fungi</taxon>
        <taxon>Dikarya</taxon>
        <taxon>Basidiomycota</taxon>
        <taxon>Agaricomycotina</taxon>
        <taxon>Agaricomycetes</taxon>
        <taxon>Agaricomycetidae</taxon>
        <taxon>Agaricales</taxon>
        <taxon>Marasmiineae</taxon>
        <taxon>Marasmiaceae</taxon>
        <taxon>Tetrapyrgos</taxon>
    </lineage>
</organism>
<dbReference type="GO" id="GO:0016020">
    <property type="term" value="C:membrane"/>
    <property type="evidence" value="ECO:0007669"/>
    <property type="project" value="UniProtKB-SubCell"/>
</dbReference>
<feature type="transmembrane region" description="Helical" evidence="6">
    <location>
        <begin position="642"/>
        <end position="661"/>
    </location>
</feature>
<feature type="transmembrane region" description="Helical" evidence="6">
    <location>
        <begin position="151"/>
        <end position="169"/>
    </location>
</feature>
<feature type="transmembrane region" description="Helical" evidence="6">
    <location>
        <begin position="447"/>
        <end position="465"/>
    </location>
</feature>
<comment type="subcellular location">
    <subcellularLocation>
        <location evidence="1">Membrane</location>
        <topology evidence="1">Multi-pass membrane protein</topology>
    </subcellularLocation>
</comment>
<keyword evidence="8" id="KW-1185">Reference proteome</keyword>
<feature type="compositionally biased region" description="Polar residues" evidence="5">
    <location>
        <begin position="571"/>
        <end position="583"/>
    </location>
</feature>
<evidence type="ECO:0000256" key="3">
    <source>
        <dbReference type="ARBA" id="ARBA00022989"/>
    </source>
</evidence>
<evidence type="ECO:0000256" key="5">
    <source>
        <dbReference type="SAM" id="MobiDB-lite"/>
    </source>
</evidence>
<evidence type="ECO:0000256" key="6">
    <source>
        <dbReference type="SAM" id="Phobius"/>
    </source>
</evidence>
<keyword evidence="3 6" id="KW-1133">Transmembrane helix</keyword>
<evidence type="ECO:0008006" key="9">
    <source>
        <dbReference type="Google" id="ProtNLM"/>
    </source>
</evidence>
<feature type="region of interest" description="Disordered" evidence="5">
    <location>
        <begin position="260"/>
        <end position="382"/>
    </location>
</feature>
<dbReference type="InterPro" id="IPR004776">
    <property type="entry name" value="Mem_transp_PIN-like"/>
</dbReference>
<feature type="region of interest" description="Disordered" evidence="5">
    <location>
        <begin position="182"/>
        <end position="241"/>
    </location>
</feature>
<dbReference type="PANTHER" id="PTHR31794">
    <property type="entry name" value="AUXIN EFFLUX TRANSPORTER FAMILY PROTEIN (EUROFUNG)"/>
    <property type="match status" value="1"/>
</dbReference>
<feature type="compositionally biased region" description="Basic and acidic residues" evidence="5">
    <location>
        <begin position="588"/>
        <end position="603"/>
    </location>
</feature>
<gene>
    <name evidence="7" type="ORF">D9758_003057</name>
</gene>
<feature type="compositionally biased region" description="Polar residues" evidence="5">
    <location>
        <begin position="307"/>
        <end position="321"/>
    </location>
</feature>
<name>A0A8H5GQA8_9AGAR</name>
<feature type="region of interest" description="Disordered" evidence="5">
    <location>
        <begin position="476"/>
        <end position="504"/>
    </location>
</feature>
<evidence type="ECO:0000256" key="1">
    <source>
        <dbReference type="ARBA" id="ARBA00004141"/>
    </source>
</evidence>
<dbReference type="PANTHER" id="PTHR31794:SF2">
    <property type="entry name" value="AUXIN EFFLUX TRANSPORTER FAMILY PROTEIN (EUROFUNG)"/>
    <property type="match status" value="1"/>
</dbReference>
<feature type="transmembrane region" description="Helical" evidence="6">
    <location>
        <begin position="608"/>
        <end position="630"/>
    </location>
</feature>
<feature type="compositionally biased region" description="Polar residues" evidence="5">
    <location>
        <begin position="260"/>
        <end position="270"/>
    </location>
</feature>
<feature type="transmembrane region" description="Helical" evidence="6">
    <location>
        <begin position="48"/>
        <end position="68"/>
    </location>
</feature>
<protein>
    <recommendedName>
        <fullName evidence="9">PIN-like protein</fullName>
    </recommendedName>
</protein>
<sequence length="705" mass="77748">MRESLPIGPLLLTVFTSILEVFLLCLAGYILAWKGILDKKTQKQLNRLNVSLFTPSLLFSKVAFFLSPEKLRELWIIPIFFVIVTLVSMSAAFVLSWVFRLKKSQRSFAMAAAMFMNSNSLPIALMQSLVVTVHGLKWTKDDNKNAMLGRALTYLVLYSTLGMILRWSFGVRLLAQADEENEEGTIRLPDDPENAGADSFSRPQRGPGFDIHSDGSDTSDTEHSHFQNILGPASPTVASTSASTSYPSVIVDDIHAHPEIQTQTQFQPQKTRLAPPKPSPRRRSSRFYNSFPNSPNQSFITLPGIQSEAQSEVPSRTGSNDNSDEEYQSGSDDYDSNEEGATTGAKTNTLNQLESPDIHPSGIHAHAHSAPTPHRRRSQSHYVRVTDPGPTSLRKIKRHIYRLYITFIDFMTVPLWAAFLSIIVALVQPLQHVLDDHMAPVKGALTSAGNCSIPVTLIVLGGYFFKGKEMGDEGANLSKAKGKSDGKKANGVRETGGVQGNGYGQGLQMSPSMLFESLKEAFLSKEEKARRRRRHLVEDGDDEESETSALLSETENRHGDGETVTARRRINTTALANGHNSNPKAKKTRENDDTQEEDRPHPGETRTVVIAVLARMVVTPLFLLPIMALSKYFDLQAVVDDPIFVLANVLLVSSPPALTLAQITQAASGDAFERLISRTIFWAYCVVTPPATIGYIVLALLMTKL</sequence>
<evidence type="ECO:0000313" key="8">
    <source>
        <dbReference type="Proteomes" id="UP000559256"/>
    </source>
</evidence>
<keyword evidence="2 6" id="KW-0812">Transmembrane</keyword>
<reference evidence="7 8" key="1">
    <citation type="journal article" date="2020" name="ISME J.">
        <title>Uncovering the hidden diversity of litter-decomposition mechanisms in mushroom-forming fungi.</title>
        <authorList>
            <person name="Floudas D."/>
            <person name="Bentzer J."/>
            <person name="Ahren D."/>
            <person name="Johansson T."/>
            <person name="Persson P."/>
            <person name="Tunlid A."/>
        </authorList>
    </citation>
    <scope>NUCLEOTIDE SEQUENCE [LARGE SCALE GENOMIC DNA]</scope>
    <source>
        <strain evidence="7 8">CBS 291.85</strain>
    </source>
</reference>
<feature type="transmembrane region" description="Helical" evidence="6">
    <location>
        <begin position="12"/>
        <end position="36"/>
    </location>
</feature>
<accession>A0A8H5GQA8</accession>
<dbReference type="Proteomes" id="UP000559256">
    <property type="component" value="Unassembled WGS sequence"/>
</dbReference>
<comment type="caution">
    <text evidence="7">The sequence shown here is derived from an EMBL/GenBank/DDBJ whole genome shotgun (WGS) entry which is preliminary data.</text>
</comment>
<feature type="transmembrane region" description="Helical" evidence="6">
    <location>
        <begin position="74"/>
        <end position="99"/>
    </location>
</feature>
<feature type="transmembrane region" description="Helical" evidence="6">
    <location>
        <begin position="681"/>
        <end position="702"/>
    </location>
</feature>
<feature type="transmembrane region" description="Helical" evidence="6">
    <location>
        <begin position="403"/>
        <end position="427"/>
    </location>
</feature>
<dbReference type="GO" id="GO:0005783">
    <property type="term" value="C:endoplasmic reticulum"/>
    <property type="evidence" value="ECO:0007669"/>
    <property type="project" value="TreeGrafter"/>
</dbReference>
<evidence type="ECO:0000256" key="4">
    <source>
        <dbReference type="ARBA" id="ARBA00023136"/>
    </source>
</evidence>
<feature type="transmembrane region" description="Helical" evidence="6">
    <location>
        <begin position="111"/>
        <end position="131"/>
    </location>
</feature>
<dbReference type="EMBL" id="JAACJM010000014">
    <property type="protein sequence ID" value="KAF5369074.1"/>
    <property type="molecule type" value="Genomic_DNA"/>
</dbReference>
<keyword evidence="4 6" id="KW-0472">Membrane</keyword>
<dbReference type="GO" id="GO:0055085">
    <property type="term" value="P:transmembrane transport"/>
    <property type="evidence" value="ECO:0007669"/>
    <property type="project" value="InterPro"/>
</dbReference>
<feature type="compositionally biased region" description="Low complexity" evidence="5">
    <location>
        <begin position="232"/>
        <end position="241"/>
    </location>
</feature>
<feature type="compositionally biased region" description="Polar residues" evidence="5">
    <location>
        <begin position="344"/>
        <end position="354"/>
    </location>
</feature>
<proteinExistence type="predicted"/>
<dbReference type="Pfam" id="PF03547">
    <property type="entry name" value="Mem_trans"/>
    <property type="match status" value="1"/>
</dbReference>
<dbReference type="AlphaFoldDB" id="A0A8H5GQA8"/>
<feature type="compositionally biased region" description="Acidic residues" evidence="5">
    <location>
        <begin position="322"/>
        <end position="338"/>
    </location>
</feature>
<feature type="compositionally biased region" description="Basic and acidic residues" evidence="5">
    <location>
        <begin position="211"/>
        <end position="225"/>
    </location>
</feature>
<evidence type="ECO:0000256" key="2">
    <source>
        <dbReference type="ARBA" id="ARBA00022692"/>
    </source>
</evidence>